<dbReference type="Proteomes" id="UP000187608">
    <property type="component" value="Unassembled WGS sequence"/>
</dbReference>
<accession>A0A1N7ILW0</accession>
<dbReference type="OrthoDB" id="2828299at2"/>
<keyword evidence="2" id="KW-1185">Reference proteome</keyword>
<evidence type="ECO:0000313" key="2">
    <source>
        <dbReference type="Proteomes" id="UP000187608"/>
    </source>
</evidence>
<name>A0A1N7ILW0_9BACI</name>
<dbReference type="AlphaFoldDB" id="A0A1N7ILW0"/>
<sequence length="55" mass="6646">MRKAVDILRERDEKLLSVEEEIDRELEFLFRALQENDEHQISWSKMRLASLSGRK</sequence>
<proteinExistence type="predicted"/>
<reference evidence="2" key="1">
    <citation type="submission" date="2017-01" db="EMBL/GenBank/DDBJ databases">
        <authorList>
            <person name="Varghese N."/>
            <person name="Submissions S."/>
        </authorList>
    </citation>
    <scope>NUCLEOTIDE SEQUENCE [LARGE SCALE GENOMIC DNA]</scope>
    <source>
        <strain evidence="2">DSM 23127</strain>
    </source>
</reference>
<evidence type="ECO:0000313" key="1">
    <source>
        <dbReference type="EMBL" id="SIS38083.1"/>
    </source>
</evidence>
<dbReference type="RefSeq" id="WP_159438128.1">
    <property type="nucleotide sequence ID" value="NZ_FTOC01000001.1"/>
</dbReference>
<dbReference type="STRING" id="570947.SAMN05421687_101527"/>
<dbReference type="EMBL" id="FTOC01000001">
    <property type="protein sequence ID" value="SIS38083.1"/>
    <property type="molecule type" value="Genomic_DNA"/>
</dbReference>
<organism evidence="1 2">
    <name type="scientific">Salimicrobium flavidum</name>
    <dbReference type="NCBI Taxonomy" id="570947"/>
    <lineage>
        <taxon>Bacteria</taxon>
        <taxon>Bacillati</taxon>
        <taxon>Bacillota</taxon>
        <taxon>Bacilli</taxon>
        <taxon>Bacillales</taxon>
        <taxon>Bacillaceae</taxon>
        <taxon>Salimicrobium</taxon>
    </lineage>
</organism>
<gene>
    <name evidence="1" type="ORF">SAMN05421687_101527</name>
</gene>
<protein>
    <submittedName>
        <fullName evidence="1">Uncharacterized protein</fullName>
    </submittedName>
</protein>